<geneLocation type="mitochondrion" evidence="1"/>
<dbReference type="EMBL" id="GQ376531">
    <property type="protein sequence ID" value="ACT75310.1"/>
    <property type="molecule type" value="Genomic_DNA"/>
</dbReference>
<reference evidence="1" key="1">
    <citation type="submission" date="2009-07" db="EMBL/GenBank/DDBJ databases">
        <authorList>
            <person name="Xue J.-Y."/>
            <person name="Li L."/>
            <person name="Wang B."/>
            <person name="Liu Y."/>
            <person name="Qiu Y.-L."/>
        </authorList>
    </citation>
    <scope>NUCLEOTIDE SEQUENCE</scope>
</reference>
<sequence>MDGGGGGGELRPFFFLRRRGCSGPRLCYIQNKKEEACVLRPCDVLRRFLPDESFGLRRPTKAEGLVSPERCGNKPAAGVFLYSFLCCALVKGRRPSASFSGGCFPPPRFRSLLSISALPYKRNWD</sequence>
<gene>
    <name evidence="1" type="primary">ORF125_1</name>
    <name evidence="1" type="ORF">PhlaMp26</name>
</gene>
<dbReference type="AlphaFoldDB" id="D3J0J6"/>
<evidence type="ECO:0000313" key="1">
    <source>
        <dbReference type="EMBL" id="ACT75310.1"/>
    </source>
</evidence>
<proteinExistence type="predicted"/>
<dbReference type="RefSeq" id="YP_003412102.1">
    <property type="nucleotide sequence ID" value="NC_013765.1"/>
</dbReference>
<protein>
    <submittedName>
        <fullName evidence="1">Uncharacterized protein ORF125_1</fullName>
    </submittedName>
</protein>
<reference evidence="1" key="2">
    <citation type="journal article" date="2010" name="Curr. Genet.">
        <title>The complete mitochondrial genome sequence of the hornwort Phaeoceros laevis: retention of many ancient pseudogenes and conservative evolution of mitochondrial genomes in hornworts.</title>
        <authorList>
            <person name="Xue J.Y."/>
            <person name="Liu Y."/>
            <person name="Li L."/>
            <person name="Wang B."/>
            <person name="Qiu Y.L."/>
        </authorList>
    </citation>
    <scope>NUCLEOTIDE SEQUENCE</scope>
</reference>
<organism evidence="1">
    <name type="scientific">Phaeoceros laevis</name>
    <dbReference type="NCBI Taxonomy" id="37308"/>
    <lineage>
        <taxon>Eukaryota</taxon>
        <taxon>Viridiplantae</taxon>
        <taxon>Streptophyta</taxon>
        <taxon>Embryophyta</taxon>
        <taxon>Anthocerotophyta</taxon>
        <taxon>Anthocerotopsida</taxon>
        <taxon>Notothylidae</taxon>
        <taxon>Notothyladales</taxon>
        <taxon>Notothyladaceae</taxon>
        <taxon>Phaeoceros</taxon>
    </lineage>
</organism>
<accession>D3J0J6</accession>
<name>D3J0J6_9EMBR</name>
<dbReference type="GeneID" id="8746961"/>
<keyword evidence="1" id="KW-0496">Mitochondrion</keyword>